<dbReference type="GO" id="GO:0015833">
    <property type="term" value="P:peptide transport"/>
    <property type="evidence" value="ECO:0007669"/>
    <property type="project" value="InterPro"/>
</dbReference>
<dbReference type="GO" id="GO:0005886">
    <property type="term" value="C:plasma membrane"/>
    <property type="evidence" value="ECO:0007669"/>
    <property type="project" value="UniProtKB-SubCell"/>
</dbReference>
<evidence type="ECO:0000256" key="1">
    <source>
        <dbReference type="ARBA" id="ARBA00004202"/>
    </source>
</evidence>
<dbReference type="Proteomes" id="UP000321685">
    <property type="component" value="Unassembled WGS sequence"/>
</dbReference>
<proteinExistence type="inferred from homology"/>
<dbReference type="InterPro" id="IPR050388">
    <property type="entry name" value="ABC_Ni/Peptide_Import"/>
</dbReference>
<keyword evidence="4" id="KW-1003">Cell membrane</keyword>
<dbReference type="GO" id="GO:0016887">
    <property type="term" value="F:ATP hydrolysis activity"/>
    <property type="evidence" value="ECO:0007669"/>
    <property type="project" value="InterPro"/>
</dbReference>
<organism evidence="10 11">
    <name type="scientific">Pseudonocardia sulfidoxydans NBRC 16205</name>
    <dbReference type="NCBI Taxonomy" id="1223511"/>
    <lineage>
        <taxon>Bacteria</taxon>
        <taxon>Bacillati</taxon>
        <taxon>Actinomycetota</taxon>
        <taxon>Actinomycetes</taxon>
        <taxon>Pseudonocardiales</taxon>
        <taxon>Pseudonocardiaceae</taxon>
        <taxon>Pseudonocardia</taxon>
    </lineage>
</organism>
<keyword evidence="3" id="KW-0813">Transport</keyword>
<dbReference type="InterPro" id="IPR003439">
    <property type="entry name" value="ABC_transporter-like_ATP-bd"/>
</dbReference>
<feature type="region of interest" description="Disordered" evidence="8">
    <location>
        <begin position="366"/>
        <end position="389"/>
    </location>
</feature>
<dbReference type="EMBL" id="BJVJ01000005">
    <property type="protein sequence ID" value="GEL21951.1"/>
    <property type="molecule type" value="Genomic_DNA"/>
</dbReference>
<keyword evidence="7" id="KW-0472">Membrane</keyword>
<dbReference type="PANTHER" id="PTHR43297">
    <property type="entry name" value="OLIGOPEPTIDE TRANSPORT ATP-BINDING PROTEIN APPD"/>
    <property type="match status" value="1"/>
</dbReference>
<reference evidence="10 11" key="1">
    <citation type="submission" date="2019-07" db="EMBL/GenBank/DDBJ databases">
        <title>Whole genome shotgun sequence of Pseudonocardia sulfidoxydans NBRC 16205.</title>
        <authorList>
            <person name="Hosoyama A."/>
            <person name="Uohara A."/>
            <person name="Ohji S."/>
            <person name="Ichikawa N."/>
        </authorList>
    </citation>
    <scope>NUCLEOTIDE SEQUENCE [LARGE SCALE GENOMIC DNA]</scope>
    <source>
        <strain evidence="10 11">NBRC 16205</strain>
    </source>
</reference>
<dbReference type="RefSeq" id="WP_246114942.1">
    <property type="nucleotide sequence ID" value="NZ_BJVJ01000005.1"/>
</dbReference>
<comment type="subcellular location">
    <subcellularLocation>
        <location evidence="1">Cell membrane</location>
        <topology evidence="1">Peripheral membrane protein</topology>
    </subcellularLocation>
</comment>
<evidence type="ECO:0000313" key="10">
    <source>
        <dbReference type="EMBL" id="GEL21951.1"/>
    </source>
</evidence>
<dbReference type="PROSITE" id="PS50893">
    <property type="entry name" value="ABC_TRANSPORTER_2"/>
    <property type="match status" value="1"/>
</dbReference>
<dbReference type="Pfam" id="PF08352">
    <property type="entry name" value="oligo_HPY"/>
    <property type="match status" value="1"/>
</dbReference>
<dbReference type="InterPro" id="IPR017871">
    <property type="entry name" value="ABC_transporter-like_CS"/>
</dbReference>
<feature type="region of interest" description="Disordered" evidence="8">
    <location>
        <begin position="1"/>
        <end position="24"/>
    </location>
</feature>
<dbReference type="NCBIfam" id="TIGR01727">
    <property type="entry name" value="oligo_HPY"/>
    <property type="match status" value="1"/>
</dbReference>
<dbReference type="Pfam" id="PF00005">
    <property type="entry name" value="ABC_tran"/>
    <property type="match status" value="1"/>
</dbReference>
<dbReference type="InterPro" id="IPR027417">
    <property type="entry name" value="P-loop_NTPase"/>
</dbReference>
<evidence type="ECO:0000256" key="8">
    <source>
        <dbReference type="SAM" id="MobiDB-lite"/>
    </source>
</evidence>
<comment type="similarity">
    <text evidence="2">Belongs to the ABC transporter superfamily.</text>
</comment>
<evidence type="ECO:0000313" key="11">
    <source>
        <dbReference type="Proteomes" id="UP000321685"/>
    </source>
</evidence>
<dbReference type="AlphaFoldDB" id="A0A511DAX6"/>
<dbReference type="PANTHER" id="PTHR43297:SF2">
    <property type="entry name" value="DIPEPTIDE TRANSPORT ATP-BINDING PROTEIN DPPD"/>
    <property type="match status" value="1"/>
</dbReference>
<evidence type="ECO:0000256" key="6">
    <source>
        <dbReference type="ARBA" id="ARBA00022840"/>
    </source>
</evidence>
<dbReference type="SUPFAM" id="SSF52540">
    <property type="entry name" value="P-loop containing nucleoside triphosphate hydrolases"/>
    <property type="match status" value="1"/>
</dbReference>
<sequence length="389" mass="41875">MRPTMPRAEKAPTTATAPTGKHARREGYEDGALLTVDDVHVRFHTRNGVVHAVEGVSLSLSEGEVLAVVGESGSGKTVFTRRVMGLIAGSRDTEVSGTVTFDGSTLTELDAKGLSAVWGKEIALVLQDPMTSLNPVKRIGAQITETLILHQKLSKQDANARAVELLRSVGLSEPERRVRQYPHELSGGMRQRVTIAIALSCSPRLLLADEPTTALDVTVQAQILDLLGDLQSRLGMAMLLVTHDLRVVRSRSDRIAVMYAGRIVETAPTKDLFDAPRMPYTEALMNAVPPITGPNHVRLAVIPGRPPDLLAPPTGCRFSPRCPYAQDRCLTEEPPLRDAAALPGGAAVDHSYRCWYPVGTPENAQARRVNAERGETAAGTPVTGEMVPA</sequence>
<dbReference type="PROSITE" id="PS00211">
    <property type="entry name" value="ABC_TRANSPORTER_1"/>
    <property type="match status" value="1"/>
</dbReference>
<keyword evidence="5" id="KW-0547">Nucleotide-binding</keyword>
<keyword evidence="11" id="KW-1185">Reference proteome</keyword>
<accession>A0A511DAX6</accession>
<evidence type="ECO:0000259" key="9">
    <source>
        <dbReference type="PROSITE" id="PS50893"/>
    </source>
</evidence>
<feature type="domain" description="ABC transporter" evidence="9">
    <location>
        <begin position="34"/>
        <end position="285"/>
    </location>
</feature>
<comment type="caution">
    <text evidence="10">The sequence shown here is derived from an EMBL/GenBank/DDBJ whole genome shotgun (WGS) entry which is preliminary data.</text>
</comment>
<dbReference type="InterPro" id="IPR013563">
    <property type="entry name" value="Oligopep_ABC_C"/>
</dbReference>
<evidence type="ECO:0000256" key="3">
    <source>
        <dbReference type="ARBA" id="ARBA00022448"/>
    </source>
</evidence>
<keyword evidence="6 10" id="KW-0067">ATP-binding</keyword>
<evidence type="ECO:0000256" key="5">
    <source>
        <dbReference type="ARBA" id="ARBA00022741"/>
    </source>
</evidence>
<dbReference type="GO" id="GO:0005524">
    <property type="term" value="F:ATP binding"/>
    <property type="evidence" value="ECO:0007669"/>
    <property type="project" value="UniProtKB-KW"/>
</dbReference>
<dbReference type="InterPro" id="IPR003593">
    <property type="entry name" value="AAA+_ATPase"/>
</dbReference>
<protein>
    <submittedName>
        <fullName evidence="10">ABC transporter ATP-binding protein</fullName>
    </submittedName>
</protein>
<dbReference type="Gene3D" id="3.40.50.300">
    <property type="entry name" value="P-loop containing nucleotide triphosphate hydrolases"/>
    <property type="match status" value="1"/>
</dbReference>
<evidence type="ECO:0000256" key="2">
    <source>
        <dbReference type="ARBA" id="ARBA00005417"/>
    </source>
</evidence>
<dbReference type="FunFam" id="3.40.50.300:FF:000016">
    <property type="entry name" value="Oligopeptide ABC transporter ATP-binding component"/>
    <property type="match status" value="1"/>
</dbReference>
<name>A0A511DAX6_9PSEU</name>
<evidence type="ECO:0000256" key="7">
    <source>
        <dbReference type="ARBA" id="ARBA00023136"/>
    </source>
</evidence>
<evidence type="ECO:0000256" key="4">
    <source>
        <dbReference type="ARBA" id="ARBA00022475"/>
    </source>
</evidence>
<dbReference type="CDD" id="cd03257">
    <property type="entry name" value="ABC_NikE_OppD_transporters"/>
    <property type="match status" value="1"/>
</dbReference>
<dbReference type="SMART" id="SM00382">
    <property type="entry name" value="AAA"/>
    <property type="match status" value="1"/>
</dbReference>
<gene>
    <name evidence="10" type="ORF">PSU4_09050</name>
</gene>